<dbReference type="AlphaFoldDB" id="A0A8X6PSQ6"/>
<sequence length="320" mass="36372">MTQVSIPEIQSLVNNLSTSEQCLHADTKIEEYLNSIPQIVFLNQEGKNEYSTHLYAIQEEVRGKFNLYKSEELRQETEKYKTLINSWGLPDAARPQTFQHQSRRKNCTPIKTPIAKKQRTTTDDTECQNRFQSLAIEEPIEEIEIDDVNDEDVPPPQPKKSYAPPITIDNDCKKDTDTPPTCALCQGEHTANHLQCPMNPLNRPKKDDKKKKATEERQKLRAILREKSTIRTSANTTQPKSHTTPTTYAEAARGPPAPTPQPQSPGSISDAFNQLRDPECVKMFQIIKKYISISKSSKSTADKFTEIMTLLEIDNMLNVQ</sequence>
<gene>
    <name evidence="2" type="ORF">NPIL_304931</name>
</gene>
<feature type="compositionally biased region" description="Low complexity" evidence="1">
    <location>
        <begin position="236"/>
        <end position="247"/>
    </location>
</feature>
<dbReference type="EMBL" id="BMAW01023587">
    <property type="protein sequence ID" value="GFT83447.1"/>
    <property type="molecule type" value="Genomic_DNA"/>
</dbReference>
<evidence type="ECO:0000313" key="3">
    <source>
        <dbReference type="Proteomes" id="UP000887013"/>
    </source>
</evidence>
<dbReference type="OrthoDB" id="8123891at2759"/>
<comment type="caution">
    <text evidence="2">The sequence shown here is derived from an EMBL/GenBank/DDBJ whole genome shotgun (WGS) entry which is preliminary data.</text>
</comment>
<feature type="region of interest" description="Disordered" evidence="1">
    <location>
        <begin position="146"/>
        <end position="172"/>
    </location>
</feature>
<accession>A0A8X6PSQ6</accession>
<dbReference type="Proteomes" id="UP000887013">
    <property type="component" value="Unassembled WGS sequence"/>
</dbReference>
<protein>
    <submittedName>
        <fullName evidence="2">Uncharacterized protein</fullName>
    </submittedName>
</protein>
<feature type="compositionally biased region" description="Basic and acidic residues" evidence="1">
    <location>
        <begin position="213"/>
        <end position="229"/>
    </location>
</feature>
<evidence type="ECO:0000313" key="2">
    <source>
        <dbReference type="EMBL" id="GFT83447.1"/>
    </source>
</evidence>
<proteinExistence type="predicted"/>
<evidence type="ECO:0000256" key="1">
    <source>
        <dbReference type="SAM" id="MobiDB-lite"/>
    </source>
</evidence>
<name>A0A8X6PSQ6_NEPPI</name>
<reference evidence="2" key="1">
    <citation type="submission" date="2020-08" db="EMBL/GenBank/DDBJ databases">
        <title>Multicomponent nature underlies the extraordinary mechanical properties of spider dragline silk.</title>
        <authorList>
            <person name="Kono N."/>
            <person name="Nakamura H."/>
            <person name="Mori M."/>
            <person name="Yoshida Y."/>
            <person name="Ohtoshi R."/>
            <person name="Malay A.D."/>
            <person name="Moran D.A.P."/>
            <person name="Tomita M."/>
            <person name="Numata K."/>
            <person name="Arakawa K."/>
        </authorList>
    </citation>
    <scope>NUCLEOTIDE SEQUENCE</scope>
</reference>
<organism evidence="2 3">
    <name type="scientific">Nephila pilipes</name>
    <name type="common">Giant wood spider</name>
    <name type="synonym">Nephila maculata</name>
    <dbReference type="NCBI Taxonomy" id="299642"/>
    <lineage>
        <taxon>Eukaryota</taxon>
        <taxon>Metazoa</taxon>
        <taxon>Ecdysozoa</taxon>
        <taxon>Arthropoda</taxon>
        <taxon>Chelicerata</taxon>
        <taxon>Arachnida</taxon>
        <taxon>Araneae</taxon>
        <taxon>Araneomorphae</taxon>
        <taxon>Entelegynae</taxon>
        <taxon>Araneoidea</taxon>
        <taxon>Nephilidae</taxon>
        <taxon>Nephila</taxon>
    </lineage>
</organism>
<feature type="region of interest" description="Disordered" evidence="1">
    <location>
        <begin position="193"/>
        <end position="272"/>
    </location>
</feature>
<keyword evidence="3" id="KW-1185">Reference proteome</keyword>